<proteinExistence type="inferred from homology"/>
<dbReference type="PANTHER" id="PTHR42850">
    <property type="entry name" value="METALLOPHOSPHOESTERASE"/>
    <property type="match status" value="1"/>
</dbReference>
<evidence type="ECO:0000259" key="2">
    <source>
        <dbReference type="Pfam" id="PF12850"/>
    </source>
</evidence>
<dbReference type="InterPro" id="IPR020935">
    <property type="entry name" value="PdiEstase_YfcE_CS"/>
</dbReference>
<evidence type="ECO:0000256" key="1">
    <source>
        <dbReference type="ARBA" id="ARBA00008950"/>
    </source>
</evidence>
<comment type="similarity">
    <text evidence="1">Belongs to the metallophosphoesterase superfamily. YfcE family.</text>
</comment>
<dbReference type="SUPFAM" id="SSF56300">
    <property type="entry name" value="Metallo-dependent phosphatases"/>
    <property type="match status" value="1"/>
</dbReference>
<organism evidence="3 4">
    <name type="scientific">Singulisphaera acidiphila (strain ATCC BAA-1392 / DSM 18658 / VKM B-2454 / MOB10)</name>
    <dbReference type="NCBI Taxonomy" id="886293"/>
    <lineage>
        <taxon>Bacteria</taxon>
        <taxon>Pseudomonadati</taxon>
        <taxon>Planctomycetota</taxon>
        <taxon>Planctomycetia</taxon>
        <taxon>Isosphaerales</taxon>
        <taxon>Isosphaeraceae</taxon>
        <taxon>Singulisphaera</taxon>
    </lineage>
</organism>
<reference evidence="3 4" key="1">
    <citation type="submission" date="2012-02" db="EMBL/GenBank/DDBJ databases">
        <title>Complete sequence of chromosome of Singulisphaera acidiphila DSM 18658.</title>
        <authorList>
            <consortium name="US DOE Joint Genome Institute (JGI-PGF)"/>
            <person name="Lucas S."/>
            <person name="Copeland A."/>
            <person name="Lapidus A."/>
            <person name="Glavina del Rio T."/>
            <person name="Dalin E."/>
            <person name="Tice H."/>
            <person name="Bruce D."/>
            <person name="Goodwin L."/>
            <person name="Pitluck S."/>
            <person name="Peters L."/>
            <person name="Ovchinnikova G."/>
            <person name="Chertkov O."/>
            <person name="Kyrpides N."/>
            <person name="Mavromatis K."/>
            <person name="Ivanova N."/>
            <person name="Brettin T."/>
            <person name="Detter J.C."/>
            <person name="Han C."/>
            <person name="Larimer F."/>
            <person name="Land M."/>
            <person name="Hauser L."/>
            <person name="Markowitz V."/>
            <person name="Cheng J.-F."/>
            <person name="Hugenholtz P."/>
            <person name="Woyke T."/>
            <person name="Wu D."/>
            <person name="Tindall B."/>
            <person name="Pomrenke H."/>
            <person name="Brambilla E."/>
            <person name="Klenk H.-P."/>
            <person name="Eisen J.A."/>
        </authorList>
    </citation>
    <scope>NUCLEOTIDE SEQUENCE [LARGE SCALE GENOMIC DNA]</scope>
    <source>
        <strain evidence="4">ATCC BAA-1392 / DSM 18658 / VKM B-2454 / MOB10</strain>
    </source>
</reference>
<gene>
    <name evidence="3" type="ordered locus">Sinac_4105</name>
</gene>
<name>L0DG18_SINAD</name>
<sequence length="247" mass="27163">MKIVILSDVHGNYEALRALPEEYDELWVLGDLVGYGPQPCEVIDEVRAKAKLTVRGNHDHAAVHPGDRRWRPRYRATAEATCRYTASVLDGAQRGYLGGLPLWAESERDGTRFYLTHATPSDPLYGRCATVEAWAEEVGLVTADVVLVGHTHTPSVQRIGGRLLVNPGSLGQPKSGRSAACYAVWQDGRIDLRSFEYPVEATVERLRALRFPRDVEEGLVRTLRTGIDGLAIESSDEGGTLKSPEDG</sequence>
<dbReference type="Pfam" id="PF12850">
    <property type="entry name" value="Metallophos_2"/>
    <property type="match status" value="1"/>
</dbReference>
<protein>
    <submittedName>
        <fullName evidence="3">Putative phosphoesterase</fullName>
    </submittedName>
</protein>
<dbReference type="EMBL" id="CP003364">
    <property type="protein sequence ID" value="AGA28319.1"/>
    <property type="molecule type" value="Genomic_DNA"/>
</dbReference>
<dbReference type="STRING" id="886293.Sinac_4105"/>
<dbReference type="GO" id="GO:0005737">
    <property type="term" value="C:cytoplasm"/>
    <property type="evidence" value="ECO:0007669"/>
    <property type="project" value="TreeGrafter"/>
</dbReference>
<dbReference type="AlphaFoldDB" id="L0DG18"/>
<dbReference type="GO" id="GO:0016791">
    <property type="term" value="F:phosphatase activity"/>
    <property type="evidence" value="ECO:0007669"/>
    <property type="project" value="TreeGrafter"/>
</dbReference>
<dbReference type="InterPro" id="IPR011152">
    <property type="entry name" value="Pesterase_MJ0912"/>
</dbReference>
<dbReference type="eggNOG" id="COG0639">
    <property type="taxonomic scope" value="Bacteria"/>
</dbReference>
<dbReference type="InterPro" id="IPR029052">
    <property type="entry name" value="Metallo-depent_PP-like"/>
</dbReference>
<dbReference type="Gene3D" id="3.60.21.10">
    <property type="match status" value="1"/>
</dbReference>
<dbReference type="Proteomes" id="UP000010798">
    <property type="component" value="Chromosome"/>
</dbReference>
<accession>L0DG18</accession>
<evidence type="ECO:0000313" key="4">
    <source>
        <dbReference type="Proteomes" id="UP000010798"/>
    </source>
</evidence>
<dbReference type="HOGENOM" id="CLU_074761_0_1_0"/>
<dbReference type="InterPro" id="IPR050126">
    <property type="entry name" value="Ap4A_hydrolase"/>
</dbReference>
<evidence type="ECO:0000313" key="3">
    <source>
        <dbReference type="EMBL" id="AGA28319.1"/>
    </source>
</evidence>
<dbReference type="InterPro" id="IPR024654">
    <property type="entry name" value="Calcineurin-like_PHP_lpxH"/>
</dbReference>
<dbReference type="PIRSF" id="PIRSF000883">
    <property type="entry name" value="Pesterase_MJ0912"/>
    <property type="match status" value="1"/>
</dbReference>
<dbReference type="KEGG" id="saci:Sinac_4105"/>
<dbReference type="OrthoDB" id="9800565at2"/>
<dbReference type="RefSeq" id="WP_015247448.1">
    <property type="nucleotide sequence ID" value="NC_019892.1"/>
</dbReference>
<keyword evidence="4" id="KW-1185">Reference proteome</keyword>
<feature type="domain" description="Calcineurin-like phosphoesterase" evidence="2">
    <location>
        <begin position="1"/>
        <end position="184"/>
    </location>
</feature>
<dbReference type="PROSITE" id="PS01269">
    <property type="entry name" value="UPF0025"/>
    <property type="match status" value="1"/>
</dbReference>
<dbReference type="PANTHER" id="PTHR42850:SF2">
    <property type="entry name" value="BLL5683 PROTEIN"/>
    <property type="match status" value="1"/>
</dbReference>